<reference evidence="1" key="1">
    <citation type="journal article" date="2014" name="Front. Microbiol.">
        <title>High frequency of phylogenetically diverse reductive dehalogenase-homologous genes in deep subseafloor sedimentary metagenomes.</title>
        <authorList>
            <person name="Kawai M."/>
            <person name="Futagami T."/>
            <person name="Toyoda A."/>
            <person name="Takaki Y."/>
            <person name="Nishi S."/>
            <person name="Hori S."/>
            <person name="Arai W."/>
            <person name="Tsubouchi T."/>
            <person name="Morono Y."/>
            <person name="Uchiyama I."/>
            <person name="Ito T."/>
            <person name="Fujiyama A."/>
            <person name="Inagaki F."/>
            <person name="Takami H."/>
        </authorList>
    </citation>
    <scope>NUCLEOTIDE SEQUENCE</scope>
    <source>
        <strain evidence="1">Expedition CK06-06</strain>
    </source>
</reference>
<protein>
    <submittedName>
        <fullName evidence="1">Uncharacterized protein</fullName>
    </submittedName>
</protein>
<evidence type="ECO:0000313" key="1">
    <source>
        <dbReference type="EMBL" id="GAG32868.1"/>
    </source>
</evidence>
<sequence length="48" mass="5946">NKRLEILKNDVRLRHRVGARNRQEILDNWDWRHRVAGYEEMFRGALEK</sequence>
<gene>
    <name evidence="1" type="ORF">S01H1_66724</name>
</gene>
<proteinExistence type="predicted"/>
<dbReference type="AlphaFoldDB" id="X0X886"/>
<dbReference type="EMBL" id="BARS01044132">
    <property type="protein sequence ID" value="GAG32868.1"/>
    <property type="molecule type" value="Genomic_DNA"/>
</dbReference>
<name>X0X886_9ZZZZ</name>
<feature type="non-terminal residue" evidence="1">
    <location>
        <position position="1"/>
    </location>
</feature>
<organism evidence="1">
    <name type="scientific">marine sediment metagenome</name>
    <dbReference type="NCBI Taxonomy" id="412755"/>
    <lineage>
        <taxon>unclassified sequences</taxon>
        <taxon>metagenomes</taxon>
        <taxon>ecological metagenomes</taxon>
    </lineage>
</organism>
<accession>X0X886</accession>
<comment type="caution">
    <text evidence="1">The sequence shown here is derived from an EMBL/GenBank/DDBJ whole genome shotgun (WGS) entry which is preliminary data.</text>
</comment>